<name>A0A5D3YIU0_9BACT</name>
<proteinExistence type="predicted"/>
<sequence>MANVISLKKSEDIEQLKETLDFAQNIIDGISARKYSGTITLKEDPVAYQKRIRDEWN</sequence>
<gene>
    <name evidence="1" type="ORF">LX73_1122</name>
</gene>
<organism evidence="1 2">
    <name type="scientific">Fodinibius salinus</name>
    <dbReference type="NCBI Taxonomy" id="860790"/>
    <lineage>
        <taxon>Bacteria</taxon>
        <taxon>Pseudomonadati</taxon>
        <taxon>Balneolota</taxon>
        <taxon>Balneolia</taxon>
        <taxon>Balneolales</taxon>
        <taxon>Balneolaceae</taxon>
        <taxon>Fodinibius</taxon>
    </lineage>
</organism>
<dbReference type="Proteomes" id="UP000324595">
    <property type="component" value="Unassembled WGS sequence"/>
</dbReference>
<dbReference type="AlphaFoldDB" id="A0A5D3YIU0"/>
<protein>
    <submittedName>
        <fullName evidence="1">Uncharacterized protein</fullName>
    </submittedName>
</protein>
<dbReference type="RefSeq" id="WP_170245595.1">
    <property type="nucleotide sequence ID" value="NZ_VNHY01000002.1"/>
</dbReference>
<accession>A0A5D3YIU0</accession>
<keyword evidence="2" id="KW-1185">Reference proteome</keyword>
<evidence type="ECO:0000313" key="2">
    <source>
        <dbReference type="Proteomes" id="UP000324595"/>
    </source>
</evidence>
<comment type="caution">
    <text evidence="1">The sequence shown here is derived from an EMBL/GenBank/DDBJ whole genome shotgun (WGS) entry which is preliminary data.</text>
</comment>
<reference evidence="1 2" key="1">
    <citation type="submission" date="2019-07" db="EMBL/GenBank/DDBJ databases">
        <title>Genomic Encyclopedia of Archaeal and Bacterial Type Strains, Phase II (KMG-II): from individual species to whole genera.</title>
        <authorList>
            <person name="Goeker M."/>
        </authorList>
    </citation>
    <scope>NUCLEOTIDE SEQUENCE [LARGE SCALE GENOMIC DNA]</scope>
    <source>
        <strain evidence="1 2">DSM 21935</strain>
    </source>
</reference>
<dbReference type="EMBL" id="VNHY01000002">
    <property type="protein sequence ID" value="TYP93418.1"/>
    <property type="molecule type" value="Genomic_DNA"/>
</dbReference>
<evidence type="ECO:0000313" key="1">
    <source>
        <dbReference type="EMBL" id="TYP93418.1"/>
    </source>
</evidence>